<dbReference type="InterPro" id="IPR011701">
    <property type="entry name" value="MFS"/>
</dbReference>
<evidence type="ECO:0000256" key="1">
    <source>
        <dbReference type="ARBA" id="ARBA00022692"/>
    </source>
</evidence>
<proteinExistence type="predicted"/>
<feature type="transmembrane region" description="Helical" evidence="4">
    <location>
        <begin position="371"/>
        <end position="393"/>
    </location>
</feature>
<feature type="transmembrane region" description="Helical" evidence="4">
    <location>
        <begin position="213"/>
        <end position="234"/>
    </location>
</feature>
<sequence length="406" mass="45924">MNISHDYKIIRNIQMLQWLCKGSLGPFLAIYFTQVSGEEFAAVGIFSLLLLSTSIFEIPTGSLADKHGRLKVFLISQIFFFISLFFLHTTNSFILLGWAILSGLSEAIASGTSQTWFIDRHKDNAKLRTYVARCRSVSLAVMAFSALISGITLYFTSDLVWIIFVCQFSSALLIMYVCFNLKLDSKGMGKIRTHTQQISHSFNSLWKNKLLRWYWLSSMISTLCLFPFINFWQLSLYNEAKDVNSYLVVSVVTMLSLLIQGLGNSITSWIRSSNPKSNIYLITISSSAISIGVIVCGLTNNIYLYILSLLPIFVFVGLRNAPVQILLNNEITSDTRSTVTSIFSLTSSFVGSLFGFFLSYLLVWISIKQAWLVFGLVYLSFTLINFIMLRYYLIINQKHKPLSSSV</sequence>
<protein>
    <submittedName>
        <fullName evidence="5">MFS transporter</fullName>
    </submittedName>
</protein>
<feature type="transmembrane region" description="Helical" evidence="4">
    <location>
        <begin position="161"/>
        <end position="183"/>
    </location>
</feature>
<dbReference type="GO" id="GO:0022857">
    <property type="term" value="F:transmembrane transporter activity"/>
    <property type="evidence" value="ECO:0007669"/>
    <property type="project" value="InterPro"/>
</dbReference>
<reference evidence="5 6" key="1">
    <citation type="submission" date="2019-07" db="EMBL/GenBank/DDBJ databases">
        <title>Whole genome shotgun sequence of Vibrio sagamiensis NBRC 104589.</title>
        <authorList>
            <person name="Hosoyama A."/>
            <person name="Uohara A."/>
            <person name="Ohji S."/>
            <person name="Ichikawa N."/>
        </authorList>
    </citation>
    <scope>NUCLEOTIDE SEQUENCE [LARGE SCALE GENOMIC DNA]</scope>
    <source>
        <strain evidence="5 6">NBRC 104589</strain>
    </source>
</reference>
<feature type="transmembrane region" description="Helical" evidence="4">
    <location>
        <begin position="137"/>
        <end position="155"/>
    </location>
</feature>
<dbReference type="EMBL" id="BJXJ01000020">
    <property type="protein sequence ID" value="GEM76094.1"/>
    <property type="molecule type" value="Genomic_DNA"/>
</dbReference>
<gene>
    <name evidence="5" type="ORF">VSA01S_22060</name>
</gene>
<keyword evidence="3 4" id="KW-0472">Membrane</keyword>
<evidence type="ECO:0000313" key="6">
    <source>
        <dbReference type="Proteomes" id="UP000321922"/>
    </source>
</evidence>
<keyword evidence="6" id="KW-1185">Reference proteome</keyword>
<dbReference type="Proteomes" id="UP000321922">
    <property type="component" value="Unassembled WGS sequence"/>
</dbReference>
<dbReference type="SUPFAM" id="SSF103473">
    <property type="entry name" value="MFS general substrate transporter"/>
    <property type="match status" value="1"/>
</dbReference>
<accession>A0A511QFM2</accession>
<feature type="transmembrane region" description="Helical" evidence="4">
    <location>
        <begin position="40"/>
        <end position="58"/>
    </location>
</feature>
<dbReference type="InterPro" id="IPR053160">
    <property type="entry name" value="MFS_DHA3_Transporter"/>
</dbReference>
<feature type="transmembrane region" description="Helical" evidence="4">
    <location>
        <begin position="246"/>
        <end position="266"/>
    </location>
</feature>
<dbReference type="RefSeq" id="WP_039982223.1">
    <property type="nucleotide sequence ID" value="NZ_BAOJ01000098.1"/>
</dbReference>
<name>A0A511QFM2_9VIBR</name>
<dbReference type="PANTHER" id="PTHR23530:SF1">
    <property type="entry name" value="PERMEASE, MAJOR FACILITATOR SUPERFAMILY-RELATED"/>
    <property type="match status" value="1"/>
</dbReference>
<evidence type="ECO:0000256" key="4">
    <source>
        <dbReference type="SAM" id="Phobius"/>
    </source>
</evidence>
<keyword evidence="1 4" id="KW-0812">Transmembrane</keyword>
<dbReference type="CDD" id="cd06174">
    <property type="entry name" value="MFS"/>
    <property type="match status" value="1"/>
</dbReference>
<dbReference type="InterPro" id="IPR036259">
    <property type="entry name" value="MFS_trans_sf"/>
</dbReference>
<dbReference type="Gene3D" id="1.20.1250.20">
    <property type="entry name" value="MFS general substrate transporter like domains"/>
    <property type="match status" value="1"/>
</dbReference>
<evidence type="ECO:0000256" key="3">
    <source>
        <dbReference type="ARBA" id="ARBA00023136"/>
    </source>
</evidence>
<evidence type="ECO:0000256" key="2">
    <source>
        <dbReference type="ARBA" id="ARBA00022989"/>
    </source>
</evidence>
<dbReference type="Pfam" id="PF07690">
    <property type="entry name" value="MFS_1"/>
    <property type="match status" value="1"/>
</dbReference>
<dbReference type="OrthoDB" id="9816124at2"/>
<dbReference type="PANTHER" id="PTHR23530">
    <property type="entry name" value="TRANSPORT PROTEIN-RELATED"/>
    <property type="match status" value="1"/>
</dbReference>
<keyword evidence="2 4" id="KW-1133">Transmembrane helix</keyword>
<feature type="transmembrane region" description="Helical" evidence="4">
    <location>
        <begin position="342"/>
        <end position="365"/>
    </location>
</feature>
<dbReference type="AlphaFoldDB" id="A0A511QFM2"/>
<evidence type="ECO:0000313" key="5">
    <source>
        <dbReference type="EMBL" id="GEM76094.1"/>
    </source>
</evidence>
<comment type="caution">
    <text evidence="5">The sequence shown here is derived from an EMBL/GenBank/DDBJ whole genome shotgun (WGS) entry which is preliminary data.</text>
</comment>
<organism evidence="5 6">
    <name type="scientific">Vibrio sagamiensis NBRC 104589</name>
    <dbReference type="NCBI Taxonomy" id="1219064"/>
    <lineage>
        <taxon>Bacteria</taxon>
        <taxon>Pseudomonadati</taxon>
        <taxon>Pseudomonadota</taxon>
        <taxon>Gammaproteobacteria</taxon>
        <taxon>Vibrionales</taxon>
        <taxon>Vibrionaceae</taxon>
        <taxon>Vibrio</taxon>
    </lineage>
</organism>